<feature type="compositionally biased region" description="Polar residues" evidence="1">
    <location>
        <begin position="98"/>
        <end position="115"/>
    </location>
</feature>
<feature type="region of interest" description="Disordered" evidence="1">
    <location>
        <begin position="67"/>
        <end position="115"/>
    </location>
</feature>
<sequence length="181" mass="19683">MLLKKDPVMVLQLSPSPVLTLLQKDPLMDRHLRPPSALKLLEKDHLQNLRQKYNLLDLHLSSSCINVSRDGPPPGSASESSSRVDAAREGPSPGFAYESSSCSNTAPEGHTSGSALSNHPVLMLLEKDPSPCTVSEGLFPKAASEEHYPRSVPETSLCTDTSPGKDSFWVIRGLLLCQHFI</sequence>
<organism evidence="2 3">
    <name type="scientific">Limosa lapponica baueri</name>
    <dbReference type="NCBI Taxonomy" id="1758121"/>
    <lineage>
        <taxon>Eukaryota</taxon>
        <taxon>Metazoa</taxon>
        <taxon>Chordata</taxon>
        <taxon>Craniata</taxon>
        <taxon>Vertebrata</taxon>
        <taxon>Euteleostomi</taxon>
        <taxon>Archelosauria</taxon>
        <taxon>Archosauria</taxon>
        <taxon>Dinosauria</taxon>
        <taxon>Saurischia</taxon>
        <taxon>Theropoda</taxon>
        <taxon>Coelurosauria</taxon>
        <taxon>Aves</taxon>
        <taxon>Neognathae</taxon>
        <taxon>Neoaves</taxon>
        <taxon>Charadriiformes</taxon>
        <taxon>Scolopacidae</taxon>
        <taxon>Limosa</taxon>
    </lineage>
</organism>
<reference evidence="3" key="1">
    <citation type="submission" date="2017-11" db="EMBL/GenBank/DDBJ databases">
        <authorList>
            <person name="Lima N.C."/>
            <person name="Parody-Merino A.M."/>
            <person name="Battley P.F."/>
            <person name="Fidler A.E."/>
            <person name="Prosdocimi F."/>
        </authorList>
    </citation>
    <scope>NUCLEOTIDE SEQUENCE [LARGE SCALE GENOMIC DNA]</scope>
</reference>
<evidence type="ECO:0000256" key="1">
    <source>
        <dbReference type="SAM" id="MobiDB-lite"/>
    </source>
</evidence>
<reference evidence="3" key="2">
    <citation type="submission" date="2017-12" db="EMBL/GenBank/DDBJ databases">
        <title>Genome sequence of the Bar-tailed Godwit (Limosa lapponica baueri).</title>
        <authorList>
            <person name="Lima N.C.B."/>
            <person name="Parody-Merino A.M."/>
            <person name="Battley P.F."/>
            <person name="Fidler A.E."/>
            <person name="Prosdocimi F."/>
        </authorList>
    </citation>
    <scope>NUCLEOTIDE SEQUENCE [LARGE SCALE GENOMIC DNA]</scope>
</reference>
<dbReference type="EMBL" id="KZ518043">
    <property type="protein sequence ID" value="PKU29124.1"/>
    <property type="molecule type" value="Genomic_DNA"/>
</dbReference>
<proteinExistence type="predicted"/>
<dbReference type="AlphaFoldDB" id="A0A2I0T5P8"/>
<dbReference type="Proteomes" id="UP000233556">
    <property type="component" value="Unassembled WGS sequence"/>
</dbReference>
<evidence type="ECO:0000313" key="2">
    <source>
        <dbReference type="EMBL" id="PKU29124.1"/>
    </source>
</evidence>
<accession>A0A2I0T5P8</accession>
<gene>
    <name evidence="2" type="ORF">llap_20570</name>
</gene>
<keyword evidence="3" id="KW-1185">Reference proteome</keyword>
<protein>
    <submittedName>
        <fullName evidence="2">Uncharacterized protein</fullName>
    </submittedName>
</protein>
<name>A0A2I0T5P8_LIMLA</name>
<evidence type="ECO:0000313" key="3">
    <source>
        <dbReference type="Proteomes" id="UP000233556"/>
    </source>
</evidence>